<keyword evidence="1" id="KW-0808">Transferase</keyword>
<dbReference type="EC" id="2.7.7.7" evidence="1"/>
<dbReference type="SUPFAM" id="SSF102400">
    <property type="entry name" value="DNA polymerase III chi subunit"/>
    <property type="match status" value="1"/>
</dbReference>
<dbReference type="Proteomes" id="UP001228044">
    <property type="component" value="Unassembled WGS sequence"/>
</dbReference>
<dbReference type="InterPro" id="IPR036768">
    <property type="entry name" value="PolIII_chi_sf"/>
</dbReference>
<gene>
    <name evidence="1" type="ORF">QWJ38_09090</name>
</gene>
<proteinExistence type="predicted"/>
<sequence length="144" mass="16046">MSQVSFYTGVPERLAYLCRLLRKAQQSGARIGVCGAPAQLDRLDAVLWSFEPTEFVPHLRLQPGRSPAPALAETPILLVEQGAQLPHREVLLNLGLELPEGFEQFERVLEVVSDDPEQVQAGRRRFKQYKELGHEVSHHVVGGA</sequence>
<name>A0ABT8DVV8_9BURK</name>
<organism evidence="1 2">
    <name type="scientific">Roseateles violae</name>
    <dbReference type="NCBI Taxonomy" id="3058042"/>
    <lineage>
        <taxon>Bacteria</taxon>
        <taxon>Pseudomonadati</taxon>
        <taxon>Pseudomonadota</taxon>
        <taxon>Betaproteobacteria</taxon>
        <taxon>Burkholderiales</taxon>
        <taxon>Sphaerotilaceae</taxon>
        <taxon>Roseateles</taxon>
    </lineage>
</organism>
<dbReference type="GO" id="GO:0003887">
    <property type="term" value="F:DNA-directed DNA polymerase activity"/>
    <property type="evidence" value="ECO:0007669"/>
    <property type="project" value="UniProtKB-EC"/>
</dbReference>
<evidence type="ECO:0000313" key="1">
    <source>
        <dbReference type="EMBL" id="MDN3920429.1"/>
    </source>
</evidence>
<dbReference type="InterPro" id="IPR007459">
    <property type="entry name" value="DNA_pol3_chi"/>
</dbReference>
<dbReference type="Pfam" id="PF04364">
    <property type="entry name" value="DNA_pol3_chi"/>
    <property type="match status" value="1"/>
</dbReference>
<keyword evidence="2" id="KW-1185">Reference proteome</keyword>
<reference evidence="1 2" key="1">
    <citation type="submission" date="2023-06" db="EMBL/GenBank/DDBJ databases">
        <title>Pelomonas sp. PFR6 16S ribosomal RNA gene Genome sequencing and assembly.</title>
        <authorList>
            <person name="Woo H."/>
        </authorList>
    </citation>
    <scope>NUCLEOTIDE SEQUENCE [LARGE SCALE GENOMIC DNA]</scope>
    <source>
        <strain evidence="1 2">PFR6</strain>
    </source>
</reference>
<dbReference type="EMBL" id="JAUHHC010000002">
    <property type="protein sequence ID" value="MDN3920429.1"/>
    <property type="molecule type" value="Genomic_DNA"/>
</dbReference>
<comment type="caution">
    <text evidence="1">The sequence shown here is derived from an EMBL/GenBank/DDBJ whole genome shotgun (WGS) entry which is preliminary data.</text>
</comment>
<dbReference type="PANTHER" id="PTHR38767:SF1">
    <property type="entry name" value="DNA POLYMERASE III SUBUNIT CHI"/>
    <property type="match status" value="1"/>
</dbReference>
<dbReference type="RefSeq" id="WP_290358728.1">
    <property type="nucleotide sequence ID" value="NZ_JAUHHC010000002.1"/>
</dbReference>
<keyword evidence="1" id="KW-0548">Nucleotidyltransferase</keyword>
<accession>A0ABT8DVV8</accession>
<protein>
    <submittedName>
        <fullName evidence="1">DNA polymerase III subunit chi</fullName>
        <ecNumber evidence="1">2.7.7.7</ecNumber>
    </submittedName>
</protein>
<evidence type="ECO:0000313" key="2">
    <source>
        <dbReference type="Proteomes" id="UP001228044"/>
    </source>
</evidence>
<dbReference type="PANTHER" id="PTHR38767">
    <property type="entry name" value="DNA POLYMERASE III SUBUNIT CHI"/>
    <property type="match status" value="1"/>
</dbReference>
<dbReference type="Gene3D" id="3.40.50.10110">
    <property type="entry name" value="DNA polymerase III subunit chi"/>
    <property type="match status" value="1"/>
</dbReference>